<accession>A0A399T6F6</accession>
<dbReference type="OrthoDB" id="1123012at2"/>
<dbReference type="EMBL" id="QWGR01000002">
    <property type="protein sequence ID" value="RIJ49741.1"/>
    <property type="molecule type" value="Genomic_DNA"/>
</dbReference>
<dbReference type="Proteomes" id="UP000265926">
    <property type="component" value="Unassembled WGS sequence"/>
</dbReference>
<keyword evidence="2" id="KW-1185">Reference proteome</keyword>
<organism evidence="1 2">
    <name type="scientific">Maribellus luteus</name>
    <dbReference type="NCBI Taxonomy" id="2305463"/>
    <lineage>
        <taxon>Bacteria</taxon>
        <taxon>Pseudomonadati</taxon>
        <taxon>Bacteroidota</taxon>
        <taxon>Bacteroidia</taxon>
        <taxon>Marinilabiliales</taxon>
        <taxon>Prolixibacteraceae</taxon>
        <taxon>Maribellus</taxon>
    </lineage>
</organism>
<comment type="caution">
    <text evidence="1">The sequence shown here is derived from an EMBL/GenBank/DDBJ whole genome shotgun (WGS) entry which is preliminary data.</text>
</comment>
<gene>
    <name evidence="1" type="ORF">D1614_03095</name>
</gene>
<dbReference type="RefSeq" id="WP_119436430.1">
    <property type="nucleotide sequence ID" value="NZ_QWGR01000002.1"/>
</dbReference>
<protein>
    <recommendedName>
        <fullName evidence="3">Membrane or secreted protein</fullName>
    </recommendedName>
</protein>
<dbReference type="AlphaFoldDB" id="A0A399T6F6"/>
<reference evidence="1 2" key="1">
    <citation type="submission" date="2018-08" db="EMBL/GenBank/DDBJ databases">
        <title>Pallidiluteibacterium maritimus gen. nov., sp. nov., isolated from coastal sediment.</title>
        <authorList>
            <person name="Zhou L.Y."/>
        </authorList>
    </citation>
    <scope>NUCLEOTIDE SEQUENCE [LARGE SCALE GENOMIC DNA]</scope>
    <source>
        <strain evidence="1 2">XSD2</strain>
    </source>
</reference>
<proteinExistence type="predicted"/>
<sequence length="66" mass="7095">MYLKILIVTIILVAIMTLALGVKLLFNKDASFTGHACSFDESKLDQDGSCAGCGIQDITNCPEKES</sequence>
<evidence type="ECO:0000313" key="1">
    <source>
        <dbReference type="EMBL" id="RIJ49741.1"/>
    </source>
</evidence>
<evidence type="ECO:0008006" key="3">
    <source>
        <dbReference type="Google" id="ProtNLM"/>
    </source>
</evidence>
<name>A0A399T6F6_9BACT</name>
<evidence type="ECO:0000313" key="2">
    <source>
        <dbReference type="Proteomes" id="UP000265926"/>
    </source>
</evidence>